<dbReference type="Proteomes" id="UP000000249">
    <property type="component" value="Chromosome 1"/>
</dbReference>
<gene>
    <name evidence="7" type="primary">msbB</name>
    <name evidence="6" type="synonym">lpxM</name>
    <name evidence="7" type="ordered locus">VC0395_A2591</name>
</gene>
<dbReference type="Pfam" id="PF03279">
    <property type="entry name" value="Lip_A_acyltrans"/>
    <property type="match status" value="1"/>
</dbReference>
<comment type="catalytic activity">
    <reaction evidence="6">
        <text>an alpha-Kdo-(2-&gt;4)-alpha-Kdo-(2-&gt;6)-(acyl)-lipid IVA + a fatty acyl-[ACP] = an alpha-Kdo-(2-&gt;4)-alpha-Kdo-(2-&gt;6)-lipid A + holo-[ACP]</text>
        <dbReference type="Rhea" id="RHEA:69400"/>
        <dbReference type="Rhea" id="RHEA-COMP:9685"/>
        <dbReference type="Rhea" id="RHEA-COMP:14125"/>
        <dbReference type="ChEBI" id="CHEBI:64479"/>
        <dbReference type="ChEBI" id="CHEBI:138651"/>
        <dbReference type="ChEBI" id="CHEBI:176430"/>
        <dbReference type="ChEBI" id="CHEBI:176431"/>
        <dbReference type="EC" id="2.3.1.243"/>
    </reaction>
</comment>
<dbReference type="InterPro" id="IPR004960">
    <property type="entry name" value="LipA_acyltrans"/>
</dbReference>
<feature type="short sequence motif" description="HXXXXD motif" evidence="6">
    <location>
        <begin position="142"/>
        <end position="147"/>
    </location>
</feature>
<dbReference type="InterPro" id="IPR011921">
    <property type="entry name" value="Lipid_A_MsbB"/>
</dbReference>
<accession>A0A0H3AHB3</accession>
<dbReference type="KEGG" id="vco:VC0395_A2591"/>
<feature type="transmembrane region" description="Helical" evidence="6">
    <location>
        <begin position="27"/>
        <end position="44"/>
    </location>
</feature>
<keyword evidence="6" id="KW-0812">Transmembrane</keyword>
<dbReference type="KEGG" id="vcr:VC395_0244"/>
<keyword evidence="3 6" id="KW-0808">Transferase</keyword>
<dbReference type="GO" id="GO:0009103">
    <property type="term" value="P:lipopolysaccharide biosynthetic process"/>
    <property type="evidence" value="ECO:0007669"/>
    <property type="project" value="UniProtKB-UniRule"/>
</dbReference>
<keyword evidence="2 6" id="KW-0997">Cell inner membrane</keyword>
<evidence type="ECO:0000256" key="3">
    <source>
        <dbReference type="ARBA" id="ARBA00022679"/>
    </source>
</evidence>
<comment type="similarity">
    <text evidence="6">Belongs to the LpxL/LpxM/LpxP family. LpxM subfamily.</text>
</comment>
<dbReference type="eggNOG" id="COG1560">
    <property type="taxonomic scope" value="Bacteria"/>
</dbReference>
<comment type="pathway">
    <text evidence="6">Glycolipid biosynthesis; KDO(2)-lipid A biosynthesis; KDO(2)-lipid A from CMP-3-deoxy-D-manno-octulosonate and lipid IV(A): step 4/4.</text>
</comment>
<dbReference type="HAMAP" id="MF_01944">
    <property type="entry name" value="Lipid_A_LpxM"/>
    <property type="match status" value="1"/>
</dbReference>
<reference evidence="7 8" key="1">
    <citation type="submission" date="2007-03" db="EMBL/GenBank/DDBJ databases">
        <authorList>
            <person name="Heidelberg J."/>
        </authorList>
    </citation>
    <scope>NUCLEOTIDE SEQUENCE [LARGE SCALE GENOMIC DNA]</scope>
    <source>
        <strain evidence="8">ATCC 39541 / Classical Ogawa 395 / O395</strain>
    </source>
</reference>
<dbReference type="PANTHER" id="PTHR30606:SF4">
    <property type="entry name" value="LIPID A BIOSYNTHESIS MYRISTOYLTRANSFERASE"/>
    <property type="match status" value="1"/>
</dbReference>
<dbReference type="OrthoDB" id="9803456at2"/>
<organism evidence="7 8">
    <name type="scientific">Vibrio cholerae serotype O1 (strain ATCC 39541 / Classical Ogawa 395 / O395)</name>
    <dbReference type="NCBI Taxonomy" id="345073"/>
    <lineage>
        <taxon>Bacteria</taxon>
        <taxon>Pseudomonadati</taxon>
        <taxon>Pseudomonadota</taxon>
        <taxon>Gammaproteobacteria</taxon>
        <taxon>Vibrionales</taxon>
        <taxon>Vibrionaceae</taxon>
        <taxon>Vibrio</taxon>
    </lineage>
</organism>
<proteinExistence type="inferred from homology"/>
<dbReference type="EC" id="2.3.1.243" evidence="6"/>
<dbReference type="PANTHER" id="PTHR30606">
    <property type="entry name" value="LIPID A BIOSYNTHESIS LAUROYL ACYLTRANSFERASE"/>
    <property type="match status" value="1"/>
</dbReference>
<name>A0A0H3AHB3_VIBC3</name>
<evidence type="ECO:0000256" key="1">
    <source>
        <dbReference type="ARBA" id="ARBA00022475"/>
    </source>
</evidence>
<keyword evidence="6" id="KW-1133">Transmembrane helix</keyword>
<dbReference type="AlphaFoldDB" id="A0A0H3AHB3"/>
<dbReference type="CDD" id="cd07984">
    <property type="entry name" value="LPLAT_LABLAT-like"/>
    <property type="match status" value="1"/>
</dbReference>
<dbReference type="GO" id="GO:0009276">
    <property type="term" value="C:Gram-negative-bacterium-type cell wall"/>
    <property type="evidence" value="ECO:0007669"/>
    <property type="project" value="InterPro"/>
</dbReference>
<dbReference type="PATRIC" id="fig|345073.21.peg.231"/>
<keyword evidence="4 6" id="KW-0472">Membrane</keyword>
<dbReference type="GO" id="GO:0016747">
    <property type="term" value="F:acyltransferase activity, transferring groups other than amino-acyl groups"/>
    <property type="evidence" value="ECO:0007669"/>
    <property type="project" value="InterPro"/>
</dbReference>
<keyword evidence="1 6" id="KW-1003">Cell membrane</keyword>
<evidence type="ECO:0000313" key="7">
    <source>
        <dbReference type="EMBL" id="ABQ19673.1"/>
    </source>
</evidence>
<dbReference type="RefSeq" id="WP_001283384.1">
    <property type="nucleotide sequence ID" value="NC_009457.1"/>
</dbReference>
<evidence type="ECO:0000313" key="8">
    <source>
        <dbReference type="Proteomes" id="UP000000249"/>
    </source>
</evidence>
<dbReference type="GO" id="GO:0036104">
    <property type="term" value="P:Kdo2-lipid A biosynthetic process"/>
    <property type="evidence" value="ECO:0007669"/>
    <property type="project" value="UniProtKB-UniRule"/>
</dbReference>
<sequence length="325" mass="37285">MSDQDNGIARHLHNPQFEWRFLHPKHWGTWIGIAFAALLAFIPWRLRDRLAKPLVPLIIKKNGRVVRRARVNLAYCFPEKSEQEREQILHDTFVKASQFMLGYSELLVRSTRYNNARGELIGEENLLPLLDSGERVILLVPHSWAIDYAAVMLAARGYKVANIMKPQRNPIADWLMHVQRMQYGGRIFTRESGIKPFLRSIQSGYVGYWVPDEDHGPQNSVFVPFFATEKATLKGFGKMAKLCKAHVVPLMSCYNSDSGRYEVHILPALQNFPTGDEEADALAMNRAIEALVTPQPEQYMWNLSLLKTQRDGREIYDNSHHGDQS</sequence>
<dbReference type="EMBL" id="CP000627">
    <property type="protein sequence ID" value="ABQ19673.1"/>
    <property type="molecule type" value="Genomic_DNA"/>
</dbReference>
<evidence type="ECO:0000256" key="4">
    <source>
        <dbReference type="ARBA" id="ARBA00023136"/>
    </source>
</evidence>
<dbReference type="UniPathway" id="UPA00030"/>
<dbReference type="NCBIfam" id="TIGR02208">
    <property type="entry name" value="lipid_A_msbB"/>
    <property type="match status" value="1"/>
</dbReference>
<evidence type="ECO:0000256" key="2">
    <source>
        <dbReference type="ARBA" id="ARBA00022519"/>
    </source>
</evidence>
<comment type="pathway">
    <text evidence="6">Bacterial outer membrane biogenesis; lipopolysaccharide biosynthesis.</text>
</comment>
<protein>
    <recommendedName>
        <fullName evidence="6">Lipid A biosynthesis acyltransferase</fullName>
        <ecNumber evidence="6">2.3.1.243</ecNumber>
    </recommendedName>
    <alternativeName>
        <fullName evidence="6">Kdo(2)-lauroyl-lipid IV(A) acyltransferase</fullName>
    </alternativeName>
</protein>
<dbReference type="GO" id="GO:0005886">
    <property type="term" value="C:plasma membrane"/>
    <property type="evidence" value="ECO:0007669"/>
    <property type="project" value="UniProtKB-SubCell"/>
</dbReference>
<dbReference type="PIRSF" id="PIRSF026649">
    <property type="entry name" value="MsbB"/>
    <property type="match status" value="1"/>
</dbReference>
<comment type="function">
    <text evidence="6">Catalyzes the transfer of an acyl chain from an acyl-[acyl-carrier-protein] (ACP) to a Kdo(2)-(acyl)-lipid IV(A) to form a Kdo(2)-lipid A.</text>
</comment>
<evidence type="ECO:0000256" key="6">
    <source>
        <dbReference type="HAMAP-Rule" id="MF_01944"/>
    </source>
</evidence>
<keyword evidence="6" id="KW-0448">Lipopolysaccharide biosynthesis</keyword>
<dbReference type="UniPathway" id="UPA00360">
    <property type="reaction ID" value="UER00486"/>
</dbReference>
<keyword evidence="5 6" id="KW-0012">Acyltransferase</keyword>
<evidence type="ECO:0000256" key="5">
    <source>
        <dbReference type="ARBA" id="ARBA00023315"/>
    </source>
</evidence>
<comment type="subcellular location">
    <subcellularLocation>
        <location evidence="6">Cell inner membrane</location>
        <topology evidence="6">Single-pass membrane protein</topology>
    </subcellularLocation>
</comment>
<dbReference type="NCBIfam" id="NF006507">
    <property type="entry name" value="PRK08943.1"/>
    <property type="match status" value="1"/>
</dbReference>